<dbReference type="OMA" id="KWKEFQD"/>
<feature type="region of interest" description="Disordered" evidence="4">
    <location>
        <begin position="1"/>
        <end position="55"/>
    </location>
</feature>
<protein>
    <recommendedName>
        <fullName evidence="5">Flavin reductase like domain-containing protein</fullName>
    </recommendedName>
</protein>
<feature type="region of interest" description="Disordered" evidence="4">
    <location>
        <begin position="68"/>
        <end position="93"/>
    </location>
</feature>
<evidence type="ECO:0000259" key="5">
    <source>
        <dbReference type="SMART" id="SM00903"/>
    </source>
</evidence>
<dbReference type="SMART" id="SM00903">
    <property type="entry name" value="Flavin_Reduct"/>
    <property type="match status" value="1"/>
</dbReference>
<evidence type="ECO:0000313" key="6">
    <source>
        <dbReference type="EMBL" id="AEO56323.1"/>
    </source>
</evidence>
<feature type="domain" description="Flavin reductase like" evidence="5">
    <location>
        <begin position="58"/>
        <end position="246"/>
    </location>
</feature>
<proteinExistence type="inferred from homology"/>
<dbReference type="InterPro" id="IPR052174">
    <property type="entry name" value="Flavoredoxin"/>
</dbReference>
<evidence type="ECO:0000256" key="2">
    <source>
        <dbReference type="ARBA" id="ARBA00022630"/>
    </source>
</evidence>
<dbReference type="SUPFAM" id="SSF50475">
    <property type="entry name" value="FMN-binding split barrel"/>
    <property type="match status" value="1"/>
</dbReference>
<name>G2Q931_THET4</name>
<dbReference type="VEuPathDB" id="FungiDB:MYCTH_2301095"/>
<gene>
    <name evidence="6" type="ORF">MYCTH_2301095</name>
</gene>
<dbReference type="PANTHER" id="PTHR43567">
    <property type="entry name" value="FLAVOREDOXIN-RELATED-RELATED"/>
    <property type="match status" value="1"/>
</dbReference>
<dbReference type="GeneID" id="11510373"/>
<evidence type="ECO:0000256" key="1">
    <source>
        <dbReference type="ARBA" id="ARBA00001917"/>
    </source>
</evidence>
<evidence type="ECO:0000313" key="7">
    <source>
        <dbReference type="Proteomes" id="UP000007322"/>
    </source>
</evidence>
<dbReference type="HOGENOM" id="CLU_059021_5_0_1"/>
<dbReference type="GO" id="GO:0010181">
    <property type="term" value="F:FMN binding"/>
    <property type="evidence" value="ECO:0007669"/>
    <property type="project" value="InterPro"/>
</dbReference>
<dbReference type="KEGG" id="mtm:MYCTH_2301095"/>
<keyword evidence="2" id="KW-0285">Flavoprotein</keyword>
<organism evidence="6 7">
    <name type="scientific">Thermothelomyces thermophilus (strain ATCC 42464 / BCRC 31852 / DSM 1799)</name>
    <name type="common">Sporotrichum thermophile</name>
    <dbReference type="NCBI Taxonomy" id="573729"/>
    <lineage>
        <taxon>Eukaryota</taxon>
        <taxon>Fungi</taxon>
        <taxon>Dikarya</taxon>
        <taxon>Ascomycota</taxon>
        <taxon>Pezizomycotina</taxon>
        <taxon>Sordariomycetes</taxon>
        <taxon>Sordariomycetidae</taxon>
        <taxon>Sordariales</taxon>
        <taxon>Chaetomiaceae</taxon>
        <taxon>Thermothelomyces</taxon>
    </lineage>
</organism>
<dbReference type="AlphaFoldDB" id="G2Q931"/>
<comment type="cofactor">
    <cofactor evidence="1">
        <name>FMN</name>
        <dbReference type="ChEBI" id="CHEBI:58210"/>
    </cofactor>
</comment>
<dbReference type="InterPro" id="IPR002563">
    <property type="entry name" value="Flavin_Rdtase-like_dom"/>
</dbReference>
<dbReference type="OrthoDB" id="2145000at2759"/>
<dbReference type="PANTHER" id="PTHR43567:SF1">
    <property type="entry name" value="FLAVOREDOXIN"/>
    <property type="match status" value="1"/>
</dbReference>
<feature type="compositionally biased region" description="Basic residues" evidence="4">
    <location>
        <begin position="1"/>
        <end position="10"/>
    </location>
</feature>
<accession>G2Q931</accession>
<sequence length="269" mass="28811">MGLKKRRRTSNAKSKSLPKATKEPERKGTKTPSSTRTRARGPTIRAPFTPYPPSKVYRLIEPGPVLLVSTGPAPSPAGSPSGDDSSTPSSSSSSSAAAVAAAYDINLMTMGFHMMLQHGSPPLVAACIGPWDATYARLRATRECVLAVPSVEMAQTAVDIGNCSAAEDGMTNKFERFGLAALPAERVGAPLVGGEHVIANVECVVEDDAMVDKYGLWVLRVVKAWANPALMPGQGGRMFHHRGDGTFSVDGEEVLDLRERMVKWKMFQD</sequence>
<dbReference type="RefSeq" id="XP_003661568.1">
    <property type="nucleotide sequence ID" value="XM_003661520.1"/>
</dbReference>
<dbReference type="InterPro" id="IPR012349">
    <property type="entry name" value="Split_barrel_FMN-bd"/>
</dbReference>
<dbReference type="Proteomes" id="UP000007322">
    <property type="component" value="Chromosome 2"/>
</dbReference>
<dbReference type="InParanoid" id="G2Q931"/>
<dbReference type="Pfam" id="PF01613">
    <property type="entry name" value="Flavin_Reduct"/>
    <property type="match status" value="1"/>
</dbReference>
<evidence type="ECO:0000256" key="3">
    <source>
        <dbReference type="ARBA" id="ARBA00038054"/>
    </source>
</evidence>
<dbReference type="EMBL" id="CP003003">
    <property type="protein sequence ID" value="AEO56323.1"/>
    <property type="molecule type" value="Genomic_DNA"/>
</dbReference>
<keyword evidence="7" id="KW-1185">Reference proteome</keyword>
<reference evidence="6 7" key="1">
    <citation type="journal article" date="2011" name="Nat. Biotechnol.">
        <title>Comparative genomic analysis of the thermophilic biomass-degrading fungi Myceliophthora thermophila and Thielavia terrestris.</title>
        <authorList>
            <person name="Berka R.M."/>
            <person name="Grigoriev I.V."/>
            <person name="Otillar R."/>
            <person name="Salamov A."/>
            <person name="Grimwood J."/>
            <person name="Reid I."/>
            <person name="Ishmael N."/>
            <person name="John T."/>
            <person name="Darmond C."/>
            <person name="Moisan M.-C."/>
            <person name="Henrissat B."/>
            <person name="Coutinho P.M."/>
            <person name="Lombard V."/>
            <person name="Natvig D.O."/>
            <person name="Lindquist E."/>
            <person name="Schmutz J."/>
            <person name="Lucas S."/>
            <person name="Harris P."/>
            <person name="Powlowski J."/>
            <person name="Bellemare A."/>
            <person name="Taylor D."/>
            <person name="Butler G."/>
            <person name="de Vries R.P."/>
            <person name="Allijn I.E."/>
            <person name="van den Brink J."/>
            <person name="Ushinsky S."/>
            <person name="Storms R."/>
            <person name="Powell A.J."/>
            <person name="Paulsen I.T."/>
            <person name="Elbourne L.D.H."/>
            <person name="Baker S.E."/>
            <person name="Magnuson J."/>
            <person name="LaBoissiere S."/>
            <person name="Clutterbuck A.J."/>
            <person name="Martinez D."/>
            <person name="Wogulis M."/>
            <person name="de Leon A.L."/>
            <person name="Rey M.W."/>
            <person name="Tsang A."/>
        </authorList>
    </citation>
    <scope>NUCLEOTIDE SEQUENCE [LARGE SCALE GENOMIC DNA]</scope>
    <source>
        <strain evidence="7">ATCC 42464 / BCRC 31852 / DSM 1799</strain>
    </source>
</reference>
<dbReference type="eggNOG" id="ENOG502SNF1">
    <property type="taxonomic scope" value="Eukaryota"/>
</dbReference>
<evidence type="ECO:0000256" key="4">
    <source>
        <dbReference type="SAM" id="MobiDB-lite"/>
    </source>
</evidence>
<comment type="similarity">
    <text evidence="3">Belongs to the flavoredoxin family.</text>
</comment>
<dbReference type="Gene3D" id="2.30.110.10">
    <property type="entry name" value="Electron Transport, Fmn-binding Protein, Chain A"/>
    <property type="match status" value="1"/>
</dbReference>